<keyword evidence="2" id="KW-1185">Reference proteome</keyword>
<organism evidence="1 2">
    <name type="scientific">Saccharomyces cerevisiae x Saccharomyces kudriavzevii (strain VIN7)</name>
    <name type="common">Yeast</name>
    <dbReference type="NCBI Taxonomy" id="1095631"/>
    <lineage>
        <taxon>Eukaryota</taxon>
        <taxon>Fungi</taxon>
        <taxon>Dikarya</taxon>
        <taxon>Ascomycota</taxon>
        <taxon>Saccharomycotina</taxon>
        <taxon>Saccharomycetes</taxon>
        <taxon>Saccharomycetales</taxon>
        <taxon>Saccharomycetaceae</taxon>
        <taxon>Saccharomyces</taxon>
    </lineage>
</organism>
<dbReference type="AlphaFoldDB" id="H0H277"/>
<evidence type="ECO:0000313" key="2">
    <source>
        <dbReference type="Proteomes" id="UP000009009"/>
    </source>
</evidence>
<dbReference type="Proteomes" id="UP000009009">
    <property type="component" value="Unassembled WGS sequence"/>
</dbReference>
<accession>H0H277</accession>
<gene>
    <name evidence="1" type="ORF">VIN7_10423</name>
</gene>
<dbReference type="HOGENOM" id="CLU_2086157_0_0_1"/>
<reference evidence="1 2" key="1">
    <citation type="journal article" date="2012" name="FEMS Yeast Res.">
        <title>The genome sequence of the wine yeast VIN7 reveals an allotriploid hybrid genome with Saccharomyces cerevisiae and Saccharomyces kudriavzevii origins.</title>
        <authorList>
            <person name="Borneman A.R."/>
            <person name="Desany B.A."/>
            <person name="Riches D."/>
            <person name="Affourtit J.P."/>
            <person name="Forgan A.H."/>
            <person name="Pretorius I.S."/>
            <person name="Egholm M."/>
            <person name="Chambers P.J."/>
        </authorList>
    </citation>
    <scope>NUCLEOTIDE SEQUENCE [LARGE SCALE GENOMIC DNA]</scope>
    <source>
        <strain evidence="1 2">VIN7</strain>
    </source>
</reference>
<sequence>MDDDLKTVFTAYSRLVSMSTTWKTSPYAPDPIWDVILKLFSKQSDSICTQTRVFLFAVCLQRALFTPERFKPRVQVAKLLNIFCRIYKNMNLRNVLPAMTRGKQKQKKRKENAIFIS</sequence>
<proteinExistence type="predicted"/>
<dbReference type="EMBL" id="AGVY01000384">
    <property type="protein sequence ID" value="EHM99855.1"/>
    <property type="molecule type" value="Genomic_DNA"/>
</dbReference>
<name>H0H277_SACCK</name>
<evidence type="ECO:0000313" key="1">
    <source>
        <dbReference type="EMBL" id="EHM99855.1"/>
    </source>
</evidence>
<comment type="caution">
    <text evidence="1">The sequence shown here is derived from an EMBL/GenBank/DDBJ whole genome shotgun (WGS) entry which is preliminary data.</text>
</comment>
<protein>
    <submittedName>
        <fullName evidence="1">Uncharacterized protein</fullName>
    </submittedName>
</protein>